<proteinExistence type="predicted"/>
<sequence>MASLLHSLFHSIFSTRDTTEPDRPVFGEEDMKVLLGHFPPSQVCTTSEGSLLLPLRSGVGLLKTEDVREKLRVTIDSGSRSFAVFDIAEALDLSEEEIRSCLPAEEDLSDWTLDRGSAVITRPAYQEIAQCLLHASQTAPIQIAQFTDENGLSAACLRTLVRRLNAGLSDPEGPLLRDDNTLFYAGYSEEWLCSLSFQEALQQELTNRLRSATGPYSPNSNEFTGAPSQAFLLWCMDSISRDPRVTFDGYFHTEADHVIFFPLCYLHQLRETLIRRLEAGAIKSVSVDELQRRLPNRVSVSDYLVKEGDSRVVILSERAIAKLDYDSLVRSVIKSVADDGFAALDVSDFELSVTDTKRLNEKIYASLRSQLRQGVNLGDVHLISGVFFHKTFLESLKEDARVQAELQGRICSENGTDDKFSIRQVQQKQVRQFPAVSIQVLSDIYDKETKLGLETAFNSQKKKVKDEAVCRFVTLWREKVMVRFQLHYSAIETLDDAKLCAELQGALCGYMTTSVLRETVQTARAESFLRGKSATRHIEELQRSLNSNDLEDDPGRKLTGLLQSLQTFATKEKIQWCDEELLRTRKLSILRDMVRTLRGSIDDARLFLTLVVVLLASRRQGIIYASGRFAPRLLRQLCTEIEADQYNWLQKIKEAAKGSSMTSQDRALALNIAEQALSSILA</sequence>
<name>A0A164ZN69_XYLHT</name>
<protein>
    <submittedName>
        <fullName evidence="1">Uncharacterized protein</fullName>
    </submittedName>
</protein>
<dbReference type="GeneID" id="28900681"/>
<keyword evidence="2" id="KW-1185">Reference proteome</keyword>
<dbReference type="InParanoid" id="A0A164ZN69"/>
<dbReference type="OrthoDB" id="3935714at2759"/>
<reference evidence="1 2" key="1">
    <citation type="journal article" date="2016" name="Fungal Biol.">
        <title>The genome of Xylona heveae provides a window into fungal endophytism.</title>
        <authorList>
            <person name="Gazis R."/>
            <person name="Kuo A."/>
            <person name="Riley R."/>
            <person name="LaButti K."/>
            <person name="Lipzen A."/>
            <person name="Lin J."/>
            <person name="Amirebrahimi M."/>
            <person name="Hesse C.N."/>
            <person name="Spatafora J.W."/>
            <person name="Henrissat B."/>
            <person name="Hainaut M."/>
            <person name="Grigoriev I.V."/>
            <person name="Hibbett D.S."/>
        </authorList>
    </citation>
    <scope>NUCLEOTIDE SEQUENCE [LARGE SCALE GENOMIC DNA]</scope>
    <source>
        <strain evidence="1 2">TC161</strain>
    </source>
</reference>
<dbReference type="STRING" id="1328760.A0A164ZN69"/>
<dbReference type="RefSeq" id="XP_018184856.1">
    <property type="nucleotide sequence ID" value="XM_018335544.1"/>
</dbReference>
<evidence type="ECO:0000313" key="2">
    <source>
        <dbReference type="Proteomes" id="UP000076632"/>
    </source>
</evidence>
<dbReference type="OMA" id="FHTEADH"/>
<dbReference type="EMBL" id="KV407467">
    <property type="protein sequence ID" value="KZF19301.1"/>
    <property type="molecule type" value="Genomic_DNA"/>
</dbReference>
<organism evidence="1 2">
    <name type="scientific">Xylona heveae (strain CBS 132557 / TC161)</name>
    <dbReference type="NCBI Taxonomy" id="1328760"/>
    <lineage>
        <taxon>Eukaryota</taxon>
        <taxon>Fungi</taxon>
        <taxon>Dikarya</taxon>
        <taxon>Ascomycota</taxon>
        <taxon>Pezizomycotina</taxon>
        <taxon>Xylonomycetes</taxon>
        <taxon>Xylonales</taxon>
        <taxon>Xylonaceae</taxon>
        <taxon>Xylona</taxon>
    </lineage>
</organism>
<evidence type="ECO:0000313" key="1">
    <source>
        <dbReference type="EMBL" id="KZF19301.1"/>
    </source>
</evidence>
<dbReference type="AlphaFoldDB" id="A0A164ZN69"/>
<dbReference type="Proteomes" id="UP000076632">
    <property type="component" value="Unassembled WGS sequence"/>
</dbReference>
<accession>A0A164ZN69</accession>
<gene>
    <name evidence="1" type="ORF">L228DRAFT_271544</name>
</gene>